<name>A0AA38M046_9CUCU</name>
<accession>A0AA38M046</accession>
<organism evidence="1 2">
    <name type="scientific">Zophobas morio</name>
    <dbReference type="NCBI Taxonomy" id="2755281"/>
    <lineage>
        <taxon>Eukaryota</taxon>
        <taxon>Metazoa</taxon>
        <taxon>Ecdysozoa</taxon>
        <taxon>Arthropoda</taxon>
        <taxon>Hexapoda</taxon>
        <taxon>Insecta</taxon>
        <taxon>Pterygota</taxon>
        <taxon>Neoptera</taxon>
        <taxon>Endopterygota</taxon>
        <taxon>Coleoptera</taxon>
        <taxon>Polyphaga</taxon>
        <taxon>Cucujiformia</taxon>
        <taxon>Tenebrionidae</taxon>
        <taxon>Zophobas</taxon>
    </lineage>
</organism>
<sequence>MDYEKELQRSYTRTLKDWVQFSVALITLSTFSVFIKTPATTTHEVEFHSNRLPDELIPLCPQRRRLIRVITISRRPEDKLALNRLHRRIGEELLAHHNRLWETKL</sequence>
<dbReference type="EMBL" id="JALNTZ010000511">
    <property type="protein sequence ID" value="KAJ3634444.1"/>
    <property type="molecule type" value="Genomic_DNA"/>
</dbReference>
<evidence type="ECO:0000313" key="2">
    <source>
        <dbReference type="Proteomes" id="UP001168821"/>
    </source>
</evidence>
<proteinExistence type="predicted"/>
<comment type="caution">
    <text evidence="1">The sequence shown here is derived from an EMBL/GenBank/DDBJ whole genome shotgun (WGS) entry which is preliminary data.</text>
</comment>
<keyword evidence="2" id="KW-1185">Reference proteome</keyword>
<evidence type="ECO:0000313" key="1">
    <source>
        <dbReference type="EMBL" id="KAJ3634444.1"/>
    </source>
</evidence>
<dbReference type="AlphaFoldDB" id="A0AA38M046"/>
<reference evidence="1" key="1">
    <citation type="journal article" date="2023" name="G3 (Bethesda)">
        <title>Whole genome assemblies of Zophobas morio and Tenebrio molitor.</title>
        <authorList>
            <person name="Kaur S."/>
            <person name="Stinson S.A."/>
            <person name="diCenzo G.C."/>
        </authorList>
    </citation>
    <scope>NUCLEOTIDE SEQUENCE</scope>
    <source>
        <strain evidence="1">QUZm001</strain>
    </source>
</reference>
<gene>
    <name evidence="1" type="ORF">Zmor_019074</name>
</gene>
<dbReference type="Proteomes" id="UP001168821">
    <property type="component" value="Unassembled WGS sequence"/>
</dbReference>
<protein>
    <submittedName>
        <fullName evidence="1">Uncharacterized protein</fullName>
    </submittedName>
</protein>